<dbReference type="Proteomes" id="UP000053780">
    <property type="component" value="Unassembled WGS sequence"/>
</dbReference>
<dbReference type="InterPro" id="IPR031527">
    <property type="entry name" value="DUF5091"/>
</dbReference>
<reference evidence="1 2" key="1">
    <citation type="journal article" date="2013" name="BMC Genomics">
        <title>Genome sequencing and comparative genomics of honey bee microsporidia, Nosema apis reveal novel insights into host-parasite interactions.</title>
        <authorList>
            <person name="Chen Yp."/>
            <person name="Pettis J.S."/>
            <person name="Zhao Y."/>
            <person name="Liu X."/>
            <person name="Tallon L.J."/>
            <person name="Sadzewicz L.D."/>
            <person name="Li R."/>
            <person name="Zheng H."/>
            <person name="Huang S."/>
            <person name="Zhang X."/>
            <person name="Hamilton M.C."/>
            <person name="Pernal S.F."/>
            <person name="Melathopoulos A.P."/>
            <person name="Yan X."/>
            <person name="Evans J.D."/>
        </authorList>
    </citation>
    <scope>NUCLEOTIDE SEQUENCE [LARGE SCALE GENOMIC DNA]</scope>
    <source>
        <strain evidence="1 2">BRL 01</strain>
    </source>
</reference>
<evidence type="ECO:0000313" key="2">
    <source>
        <dbReference type="Proteomes" id="UP000053780"/>
    </source>
</evidence>
<accession>T0LB07</accession>
<dbReference type="HOGENOM" id="CLU_1713232_0_0_1"/>
<dbReference type="VEuPathDB" id="MicrosporidiaDB:NAPIS_ORF00884"/>
<sequence length="159" mass="18922">MEEDIWYRLNKLLSYPALDSILNVFDPDSYIRLNMVYISPVHLPNFKAFLNRLGLIEIFIHQHGIGYIFRNFRLNFYGTTIVTYKNNGKIWCIEVNFDPTIDENCGIPIMNEIEQFLKGCDTLFFMTYFVDIDKEILHSSLVDSVEFIYKRNKLRNKKM</sequence>
<gene>
    <name evidence="1" type="ORF">NAPIS_ORF00884</name>
</gene>
<name>T0LB07_9MICR</name>
<keyword evidence="2" id="KW-1185">Reference proteome</keyword>
<proteinExistence type="predicted"/>
<dbReference type="AlphaFoldDB" id="T0LB07"/>
<dbReference type="EMBL" id="KE647126">
    <property type="protein sequence ID" value="EQB61543.1"/>
    <property type="molecule type" value="Genomic_DNA"/>
</dbReference>
<evidence type="ECO:0000313" key="1">
    <source>
        <dbReference type="EMBL" id="EQB61543.1"/>
    </source>
</evidence>
<organism evidence="1 2">
    <name type="scientific">Vairimorpha apis BRL 01</name>
    <dbReference type="NCBI Taxonomy" id="1037528"/>
    <lineage>
        <taxon>Eukaryota</taxon>
        <taxon>Fungi</taxon>
        <taxon>Fungi incertae sedis</taxon>
        <taxon>Microsporidia</taxon>
        <taxon>Nosematidae</taxon>
        <taxon>Vairimorpha</taxon>
    </lineage>
</organism>
<protein>
    <submittedName>
        <fullName evidence="1">Uncharacterized protein</fullName>
    </submittedName>
</protein>
<dbReference type="OrthoDB" id="2193909at2759"/>
<dbReference type="Pfam" id="PF17012">
    <property type="entry name" value="DUF5091"/>
    <property type="match status" value="1"/>
</dbReference>